<sequence length="537" mass="59255">MFRKHSSVFACLALFYLTRVFLVCCLPSGERQDWGSVGDNRHFSAEDQSANQAGTSFGYSPSHDYPTRSAARPDTLLASRRLYAATWTDPQDPGLTRPMFLRDPFLSTSLQTGQASSDVNAFAIPLLTNPENADEEAFPISRYSQALVHPDSRLKDALKHMDSDPRRTDAAITTILTGNFDRPFPILESGAVSADHHPKLPSTSEQSDTVSASSHSLHTNQFKPGNLPAYRPRPIFNEPQVLKELESSPSRFKAAKGTHYKDTGEDERSTINREIFDGKLEWVRLPCSHHQRATVLGTTRVLPFVTVPDPNGEGMTRKVRMAVHGGSHAGKSAFKEEQPLYRKMYWTFFSLPEALHSGRSTEIVQWHGVGILDLDLSLCFPAQRGRGEQACGPGEASAKPRVRDAVTFVLVIRGCSRRAVMALWACPGAGEERALPLVHGVGWLGLLGCEWVSKGPEHAEGARRAGRPLRPSVTRFHPYLLLLLLFALLLLLFVLLVLLLVLLVVLLLCCQGKTPETTVRSSISHGCFHSSGSLNLF</sequence>
<gene>
    <name evidence="4" type="ORF">sr13365</name>
</gene>
<feature type="region of interest" description="Disordered" evidence="1">
    <location>
        <begin position="247"/>
        <end position="266"/>
    </location>
</feature>
<reference evidence="4 5" key="1">
    <citation type="journal article" date="2010" name="Science">
        <title>Pathogenicity determinants in smut fungi revealed by genome comparison.</title>
        <authorList>
            <person name="Schirawski J."/>
            <person name="Mannhaupt G."/>
            <person name="Muench K."/>
            <person name="Brefort T."/>
            <person name="Schipper K."/>
            <person name="Doehlemann G."/>
            <person name="Di Stasio M."/>
            <person name="Roessel N."/>
            <person name="Mendoza-Mendoza A."/>
            <person name="Pester D."/>
            <person name="Mueller O."/>
            <person name="Winterberg B."/>
            <person name="Meyer E."/>
            <person name="Ghareeb H."/>
            <person name="Wollenberg T."/>
            <person name="Muensterkoetter M."/>
            <person name="Wong P."/>
            <person name="Walter M."/>
            <person name="Stukenbrock E."/>
            <person name="Gueldener U."/>
            <person name="Kahmann R."/>
        </authorList>
    </citation>
    <scope>NUCLEOTIDE SEQUENCE [LARGE SCALE GENOMIC DNA]</scope>
    <source>
        <strain evidence="5">SRZ2</strain>
    </source>
</reference>
<feature type="region of interest" description="Disordered" evidence="1">
    <location>
        <begin position="192"/>
        <end position="231"/>
    </location>
</feature>
<organism evidence="4 5">
    <name type="scientific">Sporisorium reilianum (strain SRZ2)</name>
    <name type="common">Maize head smut fungus</name>
    <dbReference type="NCBI Taxonomy" id="999809"/>
    <lineage>
        <taxon>Eukaryota</taxon>
        <taxon>Fungi</taxon>
        <taxon>Dikarya</taxon>
        <taxon>Basidiomycota</taxon>
        <taxon>Ustilaginomycotina</taxon>
        <taxon>Ustilaginomycetes</taxon>
        <taxon>Ustilaginales</taxon>
        <taxon>Ustilaginaceae</taxon>
        <taxon>Sporisorium</taxon>
    </lineage>
</organism>
<protein>
    <submittedName>
        <fullName evidence="4">Conserved hypothetical Ustilaginaceae-specific protein</fullName>
    </submittedName>
</protein>
<dbReference type="Proteomes" id="UP000008867">
    <property type="component" value="Chromosome 5"/>
</dbReference>
<dbReference type="VEuPathDB" id="FungiDB:sr13365"/>
<keyword evidence="2" id="KW-1133">Transmembrane helix</keyword>
<keyword evidence="2" id="KW-0812">Transmembrane</keyword>
<feature type="chain" id="PRO_5003216739" evidence="3">
    <location>
        <begin position="26"/>
        <end position="537"/>
    </location>
</feature>
<evidence type="ECO:0000256" key="3">
    <source>
        <dbReference type="SAM" id="SignalP"/>
    </source>
</evidence>
<keyword evidence="3" id="KW-0732">Signal</keyword>
<evidence type="ECO:0000256" key="2">
    <source>
        <dbReference type="SAM" id="Phobius"/>
    </source>
</evidence>
<dbReference type="AlphaFoldDB" id="E6ZZK6"/>
<evidence type="ECO:0000313" key="4">
    <source>
        <dbReference type="EMBL" id="CBQ72686.1"/>
    </source>
</evidence>
<evidence type="ECO:0000256" key="1">
    <source>
        <dbReference type="SAM" id="MobiDB-lite"/>
    </source>
</evidence>
<feature type="transmembrane region" description="Helical" evidence="2">
    <location>
        <begin position="479"/>
        <end position="510"/>
    </location>
</feature>
<keyword evidence="5" id="KW-1185">Reference proteome</keyword>
<dbReference type="eggNOG" id="ENOG502RE9G">
    <property type="taxonomic scope" value="Eukaryota"/>
</dbReference>
<evidence type="ECO:0000313" key="5">
    <source>
        <dbReference type="Proteomes" id="UP000008867"/>
    </source>
</evidence>
<dbReference type="EMBL" id="FQ311470">
    <property type="protein sequence ID" value="CBQ72686.1"/>
    <property type="molecule type" value="Genomic_DNA"/>
</dbReference>
<accession>E6ZZK6</accession>
<proteinExistence type="predicted"/>
<dbReference type="HOGENOM" id="CLU_507317_0_0_1"/>
<name>E6ZZK6_SPORE</name>
<feature type="region of interest" description="Disordered" evidence="1">
    <location>
        <begin position="51"/>
        <end position="70"/>
    </location>
</feature>
<keyword evidence="2" id="KW-0472">Membrane</keyword>
<feature type="signal peptide" evidence="3">
    <location>
        <begin position="1"/>
        <end position="25"/>
    </location>
</feature>
<feature type="compositionally biased region" description="Polar residues" evidence="1">
    <location>
        <begin position="201"/>
        <end position="223"/>
    </location>
</feature>